<dbReference type="STRING" id="95161.SAMN05660874_00898"/>
<evidence type="ECO:0000256" key="2">
    <source>
        <dbReference type="ARBA" id="ARBA00006411"/>
    </source>
</evidence>
<keyword evidence="3" id="KW-0963">Cytoplasm</keyword>
<reference evidence="6" key="1">
    <citation type="submission" date="2016-10" db="EMBL/GenBank/DDBJ databases">
        <authorList>
            <person name="Varghese N."/>
            <person name="Submissions S."/>
        </authorList>
    </citation>
    <scope>NUCLEOTIDE SEQUENCE [LARGE SCALE GENOMIC DNA]</scope>
    <source>
        <strain evidence="6">DSM 44771</strain>
    </source>
</reference>
<organism evidence="5 6">
    <name type="scientific">Saccharopolyspora flava</name>
    <dbReference type="NCBI Taxonomy" id="95161"/>
    <lineage>
        <taxon>Bacteria</taxon>
        <taxon>Bacillati</taxon>
        <taxon>Actinomycetota</taxon>
        <taxon>Actinomycetes</taxon>
        <taxon>Pseudonocardiales</taxon>
        <taxon>Pseudonocardiaceae</taxon>
        <taxon>Saccharopolyspora</taxon>
    </lineage>
</organism>
<protein>
    <submittedName>
        <fullName evidence="5">EspG family protein</fullName>
    </submittedName>
</protein>
<gene>
    <name evidence="5" type="ORF">SAMN05660874_00898</name>
</gene>
<evidence type="ECO:0000256" key="1">
    <source>
        <dbReference type="ARBA" id="ARBA00004496"/>
    </source>
</evidence>
<evidence type="ECO:0000256" key="4">
    <source>
        <dbReference type="ARBA" id="ARBA00023186"/>
    </source>
</evidence>
<dbReference type="EMBL" id="FOZX01000001">
    <property type="protein sequence ID" value="SFS40924.1"/>
    <property type="molecule type" value="Genomic_DNA"/>
</dbReference>
<proteinExistence type="inferred from homology"/>
<accession>A0A1I6PL38</accession>
<evidence type="ECO:0000313" key="6">
    <source>
        <dbReference type="Proteomes" id="UP000198852"/>
    </source>
</evidence>
<comment type="similarity">
    <text evidence="2">Belongs to the EspG family.</text>
</comment>
<dbReference type="Pfam" id="PF14011">
    <property type="entry name" value="ESX-1_EspG"/>
    <property type="match status" value="1"/>
</dbReference>
<keyword evidence="4" id="KW-0143">Chaperone</keyword>
<evidence type="ECO:0000256" key="3">
    <source>
        <dbReference type="ARBA" id="ARBA00022490"/>
    </source>
</evidence>
<dbReference type="AlphaFoldDB" id="A0A1I6PL38"/>
<evidence type="ECO:0000313" key="5">
    <source>
        <dbReference type="EMBL" id="SFS40924.1"/>
    </source>
</evidence>
<keyword evidence="6" id="KW-1185">Reference proteome</keyword>
<dbReference type="Proteomes" id="UP000198852">
    <property type="component" value="Unassembled WGS sequence"/>
</dbReference>
<dbReference type="InterPro" id="IPR025734">
    <property type="entry name" value="EspG"/>
</dbReference>
<comment type="subcellular location">
    <subcellularLocation>
        <location evidence="1">Cytoplasm</location>
    </subcellularLocation>
</comment>
<dbReference type="OrthoDB" id="3679349at2"/>
<sequence>MITAAPGDRRISLSALEFDVLTEHLGIDEVPLVLKVPSPGRTRTERAELVDSSWRALSRRGLVGGGVDAELERMLRVIADPGREVDGRSWLGRSVRVLAAADRDGDEAVLAIKDGDFLSFSPASAAGLPRAAISPLPELPAGPGRSVSVPSRDLDDAAAEVGDQVEALPAALRRRGVRADDAGALAEMVAGAAAQGQFGAAARDRSGRRGRAERVVGFFDTALGRYVQTRTTSPSGEAWSTIAPVDTRRLIGLVEQLLDEITDP</sequence>
<name>A0A1I6PL38_9PSEU</name>
<dbReference type="RefSeq" id="WP_093413851.1">
    <property type="nucleotide sequence ID" value="NZ_FOZX01000001.1"/>
</dbReference>